<comment type="similarity">
    <text evidence="4">Belongs to the GART family.</text>
</comment>
<dbReference type="GO" id="GO:0005829">
    <property type="term" value="C:cytosol"/>
    <property type="evidence" value="ECO:0007669"/>
    <property type="project" value="TreeGrafter"/>
</dbReference>
<dbReference type="GO" id="GO:0004644">
    <property type="term" value="F:phosphoribosylglycinamide formyltransferase activity"/>
    <property type="evidence" value="ECO:0007669"/>
    <property type="project" value="UniProtKB-UniRule"/>
</dbReference>
<dbReference type="Pfam" id="PF00551">
    <property type="entry name" value="Formyl_trans_N"/>
    <property type="match status" value="1"/>
</dbReference>
<feature type="active site" description="Proton donor" evidence="4">
    <location>
        <position position="123"/>
    </location>
</feature>
<evidence type="ECO:0000256" key="2">
    <source>
        <dbReference type="ARBA" id="ARBA00022679"/>
    </source>
</evidence>
<dbReference type="HAMAP" id="MF_01930">
    <property type="entry name" value="PurN"/>
    <property type="match status" value="1"/>
</dbReference>
<evidence type="ECO:0000256" key="4">
    <source>
        <dbReference type="HAMAP-Rule" id="MF_01930"/>
    </source>
</evidence>
<dbReference type="EMBL" id="FNQF01000001">
    <property type="protein sequence ID" value="SDZ81019.1"/>
    <property type="molecule type" value="Genomic_DNA"/>
</dbReference>
<accession>A0A1H3W1V9</accession>
<feature type="binding site" evidence="4">
    <location>
        <position position="121"/>
    </location>
    <ligand>
        <name>(6R)-10-formyltetrahydrofolate</name>
        <dbReference type="ChEBI" id="CHEBI:195366"/>
    </ligand>
</feature>
<evidence type="ECO:0000313" key="6">
    <source>
        <dbReference type="EMBL" id="SDZ81019.1"/>
    </source>
</evidence>
<dbReference type="CDD" id="cd08645">
    <property type="entry name" value="FMT_core_GART"/>
    <property type="match status" value="1"/>
</dbReference>
<name>A0A1H3W1V9_9FLAO</name>
<feature type="site" description="Raises pKa of active site His" evidence="4">
    <location>
        <position position="164"/>
    </location>
</feature>
<organism evidence="6 7">
    <name type="scientific">Psychroflexus halocasei</name>
    <dbReference type="NCBI Taxonomy" id="908615"/>
    <lineage>
        <taxon>Bacteria</taxon>
        <taxon>Pseudomonadati</taxon>
        <taxon>Bacteroidota</taxon>
        <taxon>Flavobacteriia</taxon>
        <taxon>Flavobacteriales</taxon>
        <taxon>Flavobacteriaceae</taxon>
        <taxon>Psychroflexus</taxon>
    </lineage>
</organism>
<dbReference type="PANTHER" id="PTHR43369">
    <property type="entry name" value="PHOSPHORIBOSYLGLYCINAMIDE FORMYLTRANSFERASE"/>
    <property type="match status" value="1"/>
</dbReference>
<comment type="pathway">
    <text evidence="1 4">Purine metabolism; IMP biosynthesis via de novo pathway; N(2)-formyl-N(1)-(5-phospho-D-ribosyl)glycinamide from N(1)-(5-phospho-D-ribosyl)glycinamide (10-formyl THF route): step 1/1.</text>
</comment>
<dbReference type="STRING" id="908615.SAMN05421540_101387"/>
<feature type="binding site" evidence="4">
    <location>
        <begin position="31"/>
        <end position="33"/>
    </location>
    <ligand>
        <name>N(1)-(5-phospho-beta-D-ribosyl)glycinamide</name>
        <dbReference type="ChEBI" id="CHEBI:143788"/>
    </ligand>
</feature>
<reference evidence="6 7" key="1">
    <citation type="submission" date="2016-10" db="EMBL/GenBank/DDBJ databases">
        <authorList>
            <person name="de Groot N.N."/>
        </authorList>
    </citation>
    <scope>NUCLEOTIDE SEQUENCE [LARGE SCALE GENOMIC DNA]</scope>
    <source>
        <strain evidence="6 7">DSM 23581</strain>
    </source>
</reference>
<evidence type="ECO:0000313" key="7">
    <source>
        <dbReference type="Proteomes" id="UP000198820"/>
    </source>
</evidence>
<keyword evidence="2 4" id="KW-0808">Transferase</keyword>
<sequence>MLALQLNNFFIVDQNSPKKTKKIVIFASGNGTNAVNIFNYFKSYEDIEVTHIFSNKRDAKVLERANRLGITPVCFTKSAFSKTDEVLILLKEIKPDLIVLAGFLLKIPQSIIDAFPDRIINIHPSLLPKYGGKGMYGSKVHETVIANKEVKSGISIHYVNPIYDDGKIISQHEISVSESDTPESLAEKIHELEYKYFPQVIHQILSS</sequence>
<gene>
    <name evidence="4" type="primary">purN</name>
    <name evidence="6" type="ORF">SAMN05421540_101387</name>
</gene>
<dbReference type="Proteomes" id="UP000198820">
    <property type="component" value="Unassembled WGS sequence"/>
</dbReference>
<comment type="function">
    <text evidence="4">Catalyzes the transfer of a formyl group from 10-formyltetrahydrofolate to 5-phospho-ribosyl-glycinamide (GAR), producing 5-phospho-ribosyl-N-formylglycinamide (FGAR) and tetrahydrofolate.</text>
</comment>
<dbReference type="EC" id="2.1.2.2" evidence="4"/>
<feature type="binding site" evidence="4">
    <location>
        <position position="82"/>
    </location>
    <ligand>
        <name>(6R)-10-formyltetrahydrofolate</name>
        <dbReference type="ChEBI" id="CHEBI:195366"/>
    </ligand>
</feature>
<dbReference type="Gene3D" id="3.40.50.170">
    <property type="entry name" value="Formyl transferase, N-terminal domain"/>
    <property type="match status" value="1"/>
</dbReference>
<proteinExistence type="inferred from homology"/>
<dbReference type="InterPro" id="IPR002376">
    <property type="entry name" value="Formyl_transf_N"/>
</dbReference>
<evidence type="ECO:0000259" key="5">
    <source>
        <dbReference type="Pfam" id="PF00551"/>
    </source>
</evidence>
<comment type="catalytic activity">
    <reaction evidence="4">
        <text>N(1)-(5-phospho-beta-D-ribosyl)glycinamide + (6R)-10-formyltetrahydrofolate = N(2)-formyl-N(1)-(5-phospho-beta-D-ribosyl)glycinamide + (6S)-5,6,7,8-tetrahydrofolate + H(+)</text>
        <dbReference type="Rhea" id="RHEA:15053"/>
        <dbReference type="ChEBI" id="CHEBI:15378"/>
        <dbReference type="ChEBI" id="CHEBI:57453"/>
        <dbReference type="ChEBI" id="CHEBI:143788"/>
        <dbReference type="ChEBI" id="CHEBI:147286"/>
        <dbReference type="ChEBI" id="CHEBI:195366"/>
        <dbReference type="EC" id="2.1.2.2"/>
    </reaction>
</comment>
<protein>
    <recommendedName>
        <fullName evidence="4">Phosphoribosylglycinamide formyltransferase</fullName>
        <ecNumber evidence="4">2.1.2.2</ecNumber>
    </recommendedName>
    <alternativeName>
        <fullName evidence="4">5'-phosphoribosylglycinamide transformylase</fullName>
    </alternativeName>
    <alternativeName>
        <fullName evidence="4">GAR transformylase</fullName>
        <shortName evidence="4">GART</shortName>
    </alternativeName>
</protein>
<dbReference type="UniPathway" id="UPA00074">
    <property type="reaction ID" value="UER00126"/>
</dbReference>
<comment type="caution">
    <text evidence="4">Lacks conserved residue(s) required for the propagation of feature annotation.</text>
</comment>
<evidence type="ECO:0000256" key="1">
    <source>
        <dbReference type="ARBA" id="ARBA00005054"/>
    </source>
</evidence>
<dbReference type="InterPro" id="IPR004607">
    <property type="entry name" value="GART"/>
</dbReference>
<feature type="domain" description="Formyl transferase N-terminal" evidence="5">
    <location>
        <begin position="21"/>
        <end position="201"/>
    </location>
</feature>
<dbReference type="GO" id="GO:0006189">
    <property type="term" value="P:'de novo' IMP biosynthetic process"/>
    <property type="evidence" value="ECO:0007669"/>
    <property type="project" value="UniProtKB-UniRule"/>
</dbReference>
<keyword evidence="3 4" id="KW-0658">Purine biosynthesis</keyword>
<dbReference type="PANTHER" id="PTHR43369:SF2">
    <property type="entry name" value="PHOSPHORIBOSYLGLYCINAMIDE FORMYLTRANSFERASE"/>
    <property type="match status" value="1"/>
</dbReference>
<keyword evidence="7" id="KW-1185">Reference proteome</keyword>
<dbReference type="InterPro" id="IPR036477">
    <property type="entry name" value="Formyl_transf_N_sf"/>
</dbReference>
<dbReference type="SUPFAM" id="SSF53328">
    <property type="entry name" value="Formyltransferase"/>
    <property type="match status" value="1"/>
</dbReference>
<evidence type="ECO:0000256" key="3">
    <source>
        <dbReference type="ARBA" id="ARBA00022755"/>
    </source>
</evidence>
<dbReference type="AlphaFoldDB" id="A0A1H3W1V9"/>